<accession>A0AA87WCI6</accession>
<evidence type="ECO:0000313" key="1">
    <source>
        <dbReference type="EMBL" id="GGI31742.1"/>
    </source>
</evidence>
<reference evidence="1" key="2">
    <citation type="submission" date="2022-12" db="EMBL/GenBank/DDBJ databases">
        <authorList>
            <person name="Sun Q."/>
            <person name="Zhou Y."/>
        </authorList>
    </citation>
    <scope>NUCLEOTIDE SEQUENCE</scope>
    <source>
        <strain evidence="1">CGMCC 1.15034</strain>
    </source>
</reference>
<comment type="caution">
    <text evidence="1">The sequence shown here is derived from an EMBL/GenBank/DDBJ whole genome shotgun (WGS) entry which is preliminary data.</text>
</comment>
<evidence type="ECO:0000313" key="2">
    <source>
        <dbReference type="Proteomes" id="UP000625079"/>
    </source>
</evidence>
<dbReference type="RefSeq" id="WP_244659460.1">
    <property type="nucleotide sequence ID" value="NZ_BMHC01000021.1"/>
</dbReference>
<dbReference type="Proteomes" id="UP000625079">
    <property type="component" value="Unassembled WGS sequence"/>
</dbReference>
<name>A0AA87WCI6_9BRAD</name>
<dbReference type="AlphaFoldDB" id="A0AA87WCI6"/>
<reference evidence="1" key="1">
    <citation type="journal article" date="2014" name="Int. J. Syst. Evol. Microbiol.">
        <title>Complete genome sequence of Corynebacterium casei LMG S-19264T (=DSM 44701T), isolated from a smear-ripened cheese.</title>
        <authorList>
            <consortium name="US DOE Joint Genome Institute (JGI-PGF)"/>
            <person name="Walter F."/>
            <person name="Albersmeier A."/>
            <person name="Kalinowski J."/>
            <person name="Ruckert C."/>
        </authorList>
    </citation>
    <scope>NUCLEOTIDE SEQUENCE</scope>
    <source>
        <strain evidence="1">CGMCC 1.15034</strain>
    </source>
</reference>
<protein>
    <submittedName>
        <fullName evidence="1">Uncharacterized protein</fullName>
    </submittedName>
</protein>
<organism evidence="1 2">
    <name type="scientific">Bradyrhizobium guangdongense</name>
    <dbReference type="NCBI Taxonomy" id="1325090"/>
    <lineage>
        <taxon>Bacteria</taxon>
        <taxon>Pseudomonadati</taxon>
        <taxon>Pseudomonadota</taxon>
        <taxon>Alphaproteobacteria</taxon>
        <taxon>Hyphomicrobiales</taxon>
        <taxon>Nitrobacteraceae</taxon>
        <taxon>Bradyrhizobium</taxon>
    </lineage>
</organism>
<sequence>MNIEDIKIGSPEHALALADYLEGVDEASLGPSDIELCVKALRGHALDRRTRPIGKISADGQITIELLERCLDRLAIAMEKAPQGGKVYLPLWERLEAEIEARKASESTMARARRRYQTIDLSDRPA</sequence>
<gene>
    <name evidence="1" type="ORF">GCM10010987_65930</name>
</gene>
<proteinExistence type="predicted"/>
<dbReference type="EMBL" id="BMHC01000021">
    <property type="protein sequence ID" value="GGI31742.1"/>
    <property type="molecule type" value="Genomic_DNA"/>
</dbReference>